<evidence type="ECO:0000259" key="1">
    <source>
        <dbReference type="Pfam" id="PF10686"/>
    </source>
</evidence>
<name>A0A1H4UG36_TSUTY</name>
<keyword evidence="3" id="KW-1185">Reference proteome</keyword>
<proteinExistence type="predicted"/>
<protein>
    <recommendedName>
        <fullName evidence="1">YspA cpYpsA-related SLOG domain-containing protein</fullName>
    </recommendedName>
</protein>
<feature type="domain" description="YspA cpYpsA-related SLOG" evidence="1">
    <location>
        <begin position="1"/>
        <end position="68"/>
    </location>
</feature>
<dbReference type="EMBL" id="FNSA01000003">
    <property type="protein sequence ID" value="SEC67707.1"/>
    <property type="molecule type" value="Genomic_DNA"/>
</dbReference>
<evidence type="ECO:0000313" key="2">
    <source>
        <dbReference type="EMBL" id="SEC67707.1"/>
    </source>
</evidence>
<dbReference type="STRING" id="57704.SAMN04489793_2891"/>
<dbReference type="RefSeq" id="WP_082791410.1">
    <property type="nucleotide sequence ID" value="NZ_FNSA01000003.1"/>
</dbReference>
<dbReference type="InterPro" id="IPR019627">
    <property type="entry name" value="YAcAr"/>
</dbReference>
<dbReference type="Pfam" id="PF10686">
    <property type="entry name" value="YAcAr"/>
    <property type="match status" value="1"/>
</dbReference>
<sequence length="153" mass="16272">MRILITGSRFWSDRAAVETALRYVAAGLVPEAVTVVHGACPYGGADTIAGDIAARWGCAVDEHPADWDMFGKAAGPIRNQEMVDLGADVCLAFPETGSRGTWDCVRRAENAGIPVGVDYTAIPVPTNAVRLARDVATGNLVQIPWTPLQTNHT</sequence>
<dbReference type="Proteomes" id="UP000182241">
    <property type="component" value="Unassembled WGS sequence"/>
</dbReference>
<dbReference type="AlphaFoldDB" id="A0A1H4UG36"/>
<evidence type="ECO:0000313" key="3">
    <source>
        <dbReference type="Proteomes" id="UP000182241"/>
    </source>
</evidence>
<accession>A0A1H4UG36</accession>
<organism evidence="2 3">
    <name type="scientific">Tsukamurella tyrosinosolvens</name>
    <dbReference type="NCBI Taxonomy" id="57704"/>
    <lineage>
        <taxon>Bacteria</taxon>
        <taxon>Bacillati</taxon>
        <taxon>Actinomycetota</taxon>
        <taxon>Actinomycetes</taxon>
        <taxon>Mycobacteriales</taxon>
        <taxon>Tsukamurellaceae</taxon>
        <taxon>Tsukamurella</taxon>
    </lineage>
</organism>
<reference evidence="3" key="1">
    <citation type="submission" date="2016-10" db="EMBL/GenBank/DDBJ databases">
        <authorList>
            <person name="Varghese N."/>
            <person name="Submissions S."/>
        </authorList>
    </citation>
    <scope>NUCLEOTIDE SEQUENCE [LARGE SCALE GENOMIC DNA]</scope>
    <source>
        <strain evidence="3">DSM 44234</strain>
    </source>
</reference>
<dbReference type="OrthoDB" id="572639at2"/>
<gene>
    <name evidence="2" type="ORF">SAMN04489793_2891</name>
</gene>